<dbReference type="KEGG" id="bacg:D2962_06390"/>
<sequence length="198" mass="21828">MEAIWGSFKGKNKYIVFAVFLFITGIVLGYLIFRYNPELVMKNIQNLLGNILKISRAMGKQNKLYITGLIFQNNIKALLFMMFGGVVFGLVPLLGILFNGFAVGMVMAMNFYHGRSLAFFLAAMLPHGILELPAIIIAAAFGLKMGAELIFPGNHSRIELLKQNLQNSVLALGILVPLLFIAAAVEAIITPYLAKNFI</sequence>
<dbReference type="RefSeq" id="WP_120766987.1">
    <property type="nucleotide sequence ID" value="NZ_CP033169.1"/>
</dbReference>
<keyword evidence="3" id="KW-1185">Reference proteome</keyword>
<proteinExistence type="predicted"/>
<gene>
    <name evidence="2" type="ORF">D2962_06390</name>
</gene>
<keyword evidence="1" id="KW-0472">Membrane</keyword>
<keyword evidence="1" id="KW-0812">Transmembrane</keyword>
<dbReference type="InterPro" id="IPR002798">
    <property type="entry name" value="SpoIIM-like"/>
</dbReference>
<name>A0A3G2R4C5_9FIRM</name>
<feature type="transmembrane region" description="Helical" evidence="1">
    <location>
        <begin position="119"/>
        <end position="143"/>
    </location>
</feature>
<reference evidence="2 3" key="1">
    <citation type="submission" date="2018-10" db="EMBL/GenBank/DDBJ databases">
        <authorList>
            <person name="Zhang X."/>
        </authorList>
    </citation>
    <scope>NUCLEOTIDE SEQUENCE [LARGE SCALE GENOMIC DNA]</scope>
    <source>
        <strain evidence="2 3">SK-G1</strain>
    </source>
</reference>
<dbReference type="PANTHER" id="PTHR35337:SF1">
    <property type="entry name" value="SLR1478 PROTEIN"/>
    <property type="match status" value="1"/>
</dbReference>
<evidence type="ECO:0000313" key="2">
    <source>
        <dbReference type="EMBL" id="AYO30296.1"/>
    </source>
</evidence>
<feature type="transmembrane region" description="Helical" evidence="1">
    <location>
        <begin position="14"/>
        <end position="33"/>
    </location>
</feature>
<dbReference type="Pfam" id="PF01944">
    <property type="entry name" value="SpoIIM"/>
    <property type="match status" value="1"/>
</dbReference>
<dbReference type="PANTHER" id="PTHR35337">
    <property type="entry name" value="SLR1478 PROTEIN"/>
    <property type="match status" value="1"/>
</dbReference>
<evidence type="ECO:0000313" key="3">
    <source>
        <dbReference type="Proteomes" id="UP000280960"/>
    </source>
</evidence>
<protein>
    <submittedName>
        <fullName evidence="2">Stage II sporulation protein M</fullName>
    </submittedName>
</protein>
<evidence type="ECO:0000256" key="1">
    <source>
        <dbReference type="SAM" id="Phobius"/>
    </source>
</evidence>
<dbReference type="EMBL" id="CP033169">
    <property type="protein sequence ID" value="AYO30296.1"/>
    <property type="molecule type" value="Genomic_DNA"/>
</dbReference>
<dbReference type="Proteomes" id="UP000280960">
    <property type="component" value="Chromosome"/>
</dbReference>
<organism evidence="2 3">
    <name type="scientific">Biomaibacter acetigenes</name>
    <dbReference type="NCBI Taxonomy" id="2316383"/>
    <lineage>
        <taxon>Bacteria</taxon>
        <taxon>Bacillati</taxon>
        <taxon>Bacillota</taxon>
        <taxon>Clostridia</taxon>
        <taxon>Thermosediminibacterales</taxon>
        <taxon>Tepidanaerobacteraceae</taxon>
        <taxon>Biomaibacter</taxon>
    </lineage>
</organism>
<accession>A0A3G2R4C5</accession>
<keyword evidence="1" id="KW-1133">Transmembrane helix</keyword>
<dbReference type="AlphaFoldDB" id="A0A3G2R4C5"/>
<feature type="transmembrane region" description="Helical" evidence="1">
    <location>
        <begin position="169"/>
        <end position="194"/>
    </location>
</feature>